<keyword evidence="1 2" id="KW-0732">Signal</keyword>
<dbReference type="Proteomes" id="UP000196053">
    <property type="component" value="Chromosome I"/>
</dbReference>
<dbReference type="SUPFAM" id="SSF49373">
    <property type="entry name" value="Invasin/intimin cell-adhesion fragments"/>
    <property type="match status" value="2"/>
</dbReference>
<feature type="chain" id="PRO_5005509357" description="BIG2 domain-containing protein" evidence="2">
    <location>
        <begin position="31"/>
        <end position="848"/>
    </location>
</feature>
<accession>A0A0K8J7Y9</accession>
<dbReference type="InterPro" id="IPR008964">
    <property type="entry name" value="Invasin/intimin_cell_adhesion"/>
</dbReference>
<evidence type="ECO:0000313" key="5">
    <source>
        <dbReference type="Proteomes" id="UP000196053"/>
    </source>
</evidence>
<evidence type="ECO:0000256" key="2">
    <source>
        <dbReference type="SAM" id="SignalP"/>
    </source>
</evidence>
<evidence type="ECO:0000256" key="1">
    <source>
        <dbReference type="ARBA" id="ARBA00022729"/>
    </source>
</evidence>
<keyword evidence="5" id="KW-1185">Reference proteome</keyword>
<dbReference type="SMART" id="SM00635">
    <property type="entry name" value="BID_2"/>
    <property type="match status" value="2"/>
</dbReference>
<proteinExistence type="predicted"/>
<feature type="signal peptide" evidence="2">
    <location>
        <begin position="1"/>
        <end position="30"/>
    </location>
</feature>
<dbReference type="Gene3D" id="2.60.40.1220">
    <property type="match status" value="1"/>
</dbReference>
<reference evidence="5" key="1">
    <citation type="submission" date="2015-09" db="EMBL/GenBank/DDBJ databases">
        <authorList>
            <person name="Wibberg D."/>
        </authorList>
    </citation>
    <scope>NUCLEOTIDE SEQUENCE [LARGE SCALE GENOMIC DNA]</scope>
    <source>
        <strain evidence="5">SD1D</strain>
    </source>
</reference>
<evidence type="ECO:0000259" key="3">
    <source>
        <dbReference type="SMART" id="SM00635"/>
    </source>
</evidence>
<dbReference type="KEGG" id="hsd:SD1D_2018"/>
<dbReference type="InterPro" id="IPR003343">
    <property type="entry name" value="Big_2"/>
</dbReference>
<organism evidence="4 5">
    <name type="scientific">Herbinix luporum</name>
    <dbReference type="NCBI Taxonomy" id="1679721"/>
    <lineage>
        <taxon>Bacteria</taxon>
        <taxon>Bacillati</taxon>
        <taxon>Bacillota</taxon>
        <taxon>Clostridia</taxon>
        <taxon>Lachnospirales</taxon>
        <taxon>Lachnospiraceae</taxon>
        <taxon>Herbinix</taxon>
    </lineage>
</organism>
<dbReference type="EMBL" id="LN879430">
    <property type="protein sequence ID" value="CUH93554.1"/>
    <property type="molecule type" value="Genomic_DNA"/>
</dbReference>
<dbReference type="InterPro" id="IPR014755">
    <property type="entry name" value="Cu-Rt/internalin_Ig-like"/>
</dbReference>
<sequence length="848" mass="92802">MKTKFFKKLSFVLVVAMVLSVFYPAAGAFAAAKKPTLNSTNKYLHLGVEGKNKFNFNINNKQSGWKYYWESADEDIAVVNSKNGVTRATGVGKTTVTVTITDKNKEVVTKLYAKVTVRDNIKTVKITNIPEGNKLAVGQENDFNRSFVTVSGSTKETSAITRWTVDSDKANISEKGVFVANEAGEYTITARSFQSNAKYEDWKKDADTYAKYVLAEDTVKITVAPSIVEVSQVDLETVDVVFDSAMADADKNISVYELIGKAEVKQLVKKVTMSDDKKTATVQLYVPFKAGATYVVKYTDLEPESFVAATTNEEDVAKIDITTSTVVYNEATKVEFKLYNANGVDITTDKLANRVTMKSSEGAGTYFNTDTNELTIFGKNASTTITATYHTYKYDSEGNEVGVVEDEAIIIGVDKDATNITGLKAWTIETIDESTTEPTFKDVNQVLALNDNNVRLFVQFNTKTGSKEATINSFAEEGMFDFTSSDKNILIVDNKGNLFPVKEGNVVVVVSYGEGDSKTPIGAISITVHPERTVGVLSLSNTNVVLSNNPDVDDKAEVKISVKDQLGTKMEKDDFTYSVEKMSGSPADDLTDEKSNATGDTIEFSAKDMAVGTYYYKVTVGKKAAVVTVKVLDGKTDTNVAYYKLQLEDTFVDLKVKEGEINKTLGIELFGYNSNGVKVSRGVLNSGSDYILKIDSPEDKWDENNFDSSENKFTLVKVGEGGAIEKAPKGSYKVTAFDNKEVVLDIVQFSVDDTQVAPVLAEVKNRLFEQNGVNPSNKEDTNLIAAVKECFKFTLNGKDVTDNIVEVVAVGTADEFNVRTVTIKETIDEASGAFINHEVKVGLTITKK</sequence>
<feature type="domain" description="BIG2" evidence="3">
    <location>
        <begin position="31"/>
        <end position="110"/>
    </location>
</feature>
<dbReference type="RefSeq" id="WP_058258790.1">
    <property type="nucleotide sequence ID" value="NZ_LN879430.1"/>
</dbReference>
<dbReference type="Gene3D" id="2.60.40.1080">
    <property type="match status" value="2"/>
</dbReference>
<feature type="domain" description="BIG2" evidence="3">
    <location>
        <begin position="443"/>
        <end position="522"/>
    </location>
</feature>
<dbReference type="OrthoDB" id="2018824at2"/>
<name>A0A0K8J7Y9_9FIRM</name>
<dbReference type="AlphaFoldDB" id="A0A0K8J7Y9"/>
<evidence type="ECO:0000313" key="4">
    <source>
        <dbReference type="EMBL" id="CUH93554.1"/>
    </source>
</evidence>
<gene>
    <name evidence="4" type="ORF">SD1D_2018</name>
</gene>
<protein>
    <recommendedName>
        <fullName evidence="3">BIG2 domain-containing protein</fullName>
    </recommendedName>
</protein>